<dbReference type="PANTHER" id="PTHR13887:SF14">
    <property type="entry name" value="DISULFIDE BOND FORMATION PROTEIN D"/>
    <property type="match status" value="1"/>
</dbReference>
<reference evidence="9 10" key="1">
    <citation type="submission" date="2018-12" db="EMBL/GenBank/DDBJ databases">
        <title>Complete genome sequence of Streptomyces ficellus NRRL8067, the producer of ficellomycin, feldamycin and nojirimycin.</title>
        <authorList>
            <person name="Zhang H."/>
            <person name="Yue R."/>
            <person name="Liu Y."/>
            <person name="Li M."/>
            <person name="Mu H."/>
            <person name="Zhang J."/>
        </authorList>
    </citation>
    <scope>NUCLEOTIDE SEQUENCE [LARGE SCALE GENOMIC DNA]</scope>
    <source>
        <strain evidence="9 10">NRRL 8067</strain>
    </source>
</reference>
<accession>A0A6I6FIM6</accession>
<feature type="transmembrane region" description="Helical" evidence="7">
    <location>
        <begin position="32"/>
        <end position="54"/>
    </location>
</feature>
<feature type="domain" description="Thioredoxin-like fold" evidence="8">
    <location>
        <begin position="83"/>
        <end position="255"/>
    </location>
</feature>
<dbReference type="Pfam" id="PF13462">
    <property type="entry name" value="Thioredoxin_4"/>
    <property type="match status" value="1"/>
</dbReference>
<feature type="region of interest" description="Disordered" evidence="6">
    <location>
        <begin position="1"/>
        <end position="29"/>
    </location>
</feature>
<keyword evidence="3" id="KW-0560">Oxidoreductase</keyword>
<dbReference type="KEGG" id="sfic:EIZ62_24940"/>
<dbReference type="GO" id="GO:0016491">
    <property type="term" value="F:oxidoreductase activity"/>
    <property type="evidence" value="ECO:0007669"/>
    <property type="project" value="UniProtKB-KW"/>
</dbReference>
<sequence>MSEKNSAGKRSARERLQEERRRDQAREKRRRTLIVSAAVVGVLGLAAVVGLIAANAGDSSDSSGSGPVAAPTGASGGDQPAIPVGATDAPSTLTIWEDFRCPACAQFENAVRDTMHELTDSGQVKVEYHLATIIDGNMGGSGSLNAANAAACAQDAGKFVPYHDVLYQNQPPEPDDAFARDAKLFELAAKVPGLDTPAFRACVSEGTHDGWVNKSNEAFRAGDFRGTPTVLLNGESIFPTKGKEQISIENLKKWVAEANKGKKPGTAFPSPAAPSAPASPTAG</sequence>
<evidence type="ECO:0000313" key="10">
    <source>
        <dbReference type="Proteomes" id="UP000422572"/>
    </source>
</evidence>
<keyword evidence="10" id="KW-1185">Reference proteome</keyword>
<dbReference type="OrthoDB" id="4135024at2"/>
<feature type="compositionally biased region" description="Basic and acidic residues" evidence="6">
    <location>
        <begin position="11"/>
        <end position="26"/>
    </location>
</feature>
<organism evidence="9 10">
    <name type="scientific">Streptomyces ficellus</name>
    <dbReference type="NCBI Taxonomy" id="1977088"/>
    <lineage>
        <taxon>Bacteria</taxon>
        <taxon>Bacillati</taxon>
        <taxon>Actinomycetota</taxon>
        <taxon>Actinomycetes</taxon>
        <taxon>Kitasatosporales</taxon>
        <taxon>Streptomycetaceae</taxon>
        <taxon>Streptomyces</taxon>
    </lineage>
</organism>
<dbReference type="AlphaFoldDB" id="A0A6I6FIM6"/>
<feature type="compositionally biased region" description="Low complexity" evidence="6">
    <location>
        <begin position="264"/>
        <end position="283"/>
    </location>
</feature>
<evidence type="ECO:0000256" key="6">
    <source>
        <dbReference type="SAM" id="MobiDB-lite"/>
    </source>
</evidence>
<evidence type="ECO:0000256" key="3">
    <source>
        <dbReference type="ARBA" id="ARBA00023002"/>
    </source>
</evidence>
<keyword evidence="5" id="KW-0676">Redox-active center</keyword>
<keyword evidence="4" id="KW-1015">Disulfide bond</keyword>
<evidence type="ECO:0000256" key="2">
    <source>
        <dbReference type="ARBA" id="ARBA00022729"/>
    </source>
</evidence>
<gene>
    <name evidence="9" type="ORF">EIZ62_24940</name>
</gene>
<proteinExistence type="inferred from homology"/>
<evidence type="ECO:0000259" key="8">
    <source>
        <dbReference type="Pfam" id="PF13462"/>
    </source>
</evidence>
<dbReference type="CDD" id="cd02972">
    <property type="entry name" value="DsbA_family"/>
    <property type="match status" value="1"/>
</dbReference>
<dbReference type="RefSeq" id="WP_156694884.1">
    <property type="nucleotide sequence ID" value="NZ_CP034279.1"/>
</dbReference>
<keyword evidence="7" id="KW-0812">Transmembrane</keyword>
<comment type="similarity">
    <text evidence="1">Belongs to the thioredoxin family. DsbA subfamily.</text>
</comment>
<evidence type="ECO:0000256" key="5">
    <source>
        <dbReference type="ARBA" id="ARBA00023284"/>
    </source>
</evidence>
<keyword evidence="7" id="KW-1133">Transmembrane helix</keyword>
<dbReference type="EMBL" id="CP034279">
    <property type="protein sequence ID" value="QGV81127.1"/>
    <property type="molecule type" value="Genomic_DNA"/>
</dbReference>
<feature type="compositionally biased region" description="Low complexity" evidence="6">
    <location>
        <begin position="57"/>
        <end position="66"/>
    </location>
</feature>
<dbReference type="Gene3D" id="3.40.30.10">
    <property type="entry name" value="Glutaredoxin"/>
    <property type="match status" value="1"/>
</dbReference>
<name>A0A6I6FIM6_9ACTN</name>
<evidence type="ECO:0000256" key="4">
    <source>
        <dbReference type="ARBA" id="ARBA00023157"/>
    </source>
</evidence>
<dbReference type="PANTHER" id="PTHR13887">
    <property type="entry name" value="GLUTATHIONE S-TRANSFERASE KAPPA"/>
    <property type="match status" value="1"/>
</dbReference>
<protein>
    <recommendedName>
        <fullName evidence="8">Thioredoxin-like fold domain-containing protein</fullName>
    </recommendedName>
</protein>
<dbReference type="SUPFAM" id="SSF52833">
    <property type="entry name" value="Thioredoxin-like"/>
    <property type="match status" value="1"/>
</dbReference>
<feature type="region of interest" description="Disordered" evidence="6">
    <location>
        <begin position="261"/>
        <end position="283"/>
    </location>
</feature>
<dbReference type="Proteomes" id="UP000422572">
    <property type="component" value="Chromosome"/>
</dbReference>
<evidence type="ECO:0000256" key="1">
    <source>
        <dbReference type="ARBA" id="ARBA00005791"/>
    </source>
</evidence>
<keyword evidence="2" id="KW-0732">Signal</keyword>
<dbReference type="InterPro" id="IPR036249">
    <property type="entry name" value="Thioredoxin-like_sf"/>
</dbReference>
<dbReference type="InterPro" id="IPR012336">
    <property type="entry name" value="Thioredoxin-like_fold"/>
</dbReference>
<evidence type="ECO:0000313" key="9">
    <source>
        <dbReference type="EMBL" id="QGV81127.1"/>
    </source>
</evidence>
<evidence type="ECO:0000256" key="7">
    <source>
        <dbReference type="SAM" id="Phobius"/>
    </source>
</evidence>
<keyword evidence="7" id="KW-0472">Membrane</keyword>
<feature type="region of interest" description="Disordered" evidence="6">
    <location>
        <begin position="57"/>
        <end position="87"/>
    </location>
</feature>